<feature type="compositionally biased region" description="Polar residues" evidence="1">
    <location>
        <begin position="562"/>
        <end position="571"/>
    </location>
</feature>
<feature type="compositionally biased region" description="Low complexity" evidence="1">
    <location>
        <begin position="521"/>
        <end position="531"/>
    </location>
</feature>
<feature type="region of interest" description="Disordered" evidence="1">
    <location>
        <begin position="507"/>
        <end position="571"/>
    </location>
</feature>
<dbReference type="InterPro" id="IPR011009">
    <property type="entry name" value="Kinase-like_dom_sf"/>
</dbReference>
<evidence type="ECO:0000259" key="2">
    <source>
        <dbReference type="Pfam" id="PF17667"/>
    </source>
</evidence>
<comment type="caution">
    <text evidence="3">The sequence shown here is derived from an EMBL/GenBank/DDBJ whole genome shotgun (WGS) entry which is preliminary data.</text>
</comment>
<dbReference type="PANTHER" id="PTHR38248">
    <property type="entry name" value="FUNK1 6"/>
    <property type="match status" value="1"/>
</dbReference>
<evidence type="ECO:0000313" key="3">
    <source>
        <dbReference type="EMBL" id="PGH31691.1"/>
    </source>
</evidence>
<dbReference type="AlphaFoldDB" id="A0A2B7ZE88"/>
<proteinExistence type="predicted"/>
<feature type="domain" description="Fungal-type protein kinase" evidence="2">
    <location>
        <begin position="286"/>
        <end position="702"/>
    </location>
</feature>
<sequence length="800" mass="90714">MAELSHDENAIIKKYPLTNSLDRLNNLLQDAEKMYESHLISYDGTIDSLDQLYQNAISKLLSTLLGEDAAYSLRSRMSNEDVVSDLAHLVKCLRKGHFCYDHYRALVRLVIQRPPAAETRNVEIWNVSIWKAVLNLIVTISRATPPPRTVSSIPQTPWLRNTSSFANSTEYRKYIDNVLKEELGELHVDIPGFFDAYFKDIPHLDAAARAVFNKCKDVGNPLYDEEDGWRDWPEYAAEKDVLKWLADVIDKFVRLADTHEPTLRINRRPLTQPNKPLPGSIAERKLDIGFVDMNAMADSGCRWSEILVPGELKNDEKYDSPSQAWLDLGRYAREVLAAQDSRRYALGFTLCGPFLRLWQFDRLGGIASERFSINENGFEFVSVILGFLLMSRQQLGFDPTIIDHGLGRCIEITKNGRMERLVIDGVIGRARCVAGRATTCWKVHSEADELQIPMVVKDSWQYPERDEEGELLCEATEKGVINVARYYHSETVQVNGMDDDILSIRKNLPIPAPNQKRATSKSKSTASRGGSHQAHKDLSSSTGQKRSVDSIDTALPPPPSKRTLSSSPTKLSMNSVQLNRVHRRVIVRDYGKPIFESSTRIALLAGLEGCIKGYISLYEKAGLIQSDISPRNLLVNEDDNNPSWRSFLIDLDLAVKVQRDGFSGARGKTGTRAFMAIGVLYGEKHSYMHDLESFFWVLFWICIHYDGPGKGRVVERFEKWNYMNTEELGDAKKGVISDEGDFLRITGDNFTPYYQSLITFVNRLRRLVFPDGGRWKQLNSSLSQNMIEELQRAQNDSNII</sequence>
<evidence type="ECO:0000256" key="1">
    <source>
        <dbReference type="SAM" id="MobiDB-lite"/>
    </source>
</evidence>
<evidence type="ECO:0000313" key="4">
    <source>
        <dbReference type="Proteomes" id="UP000226031"/>
    </source>
</evidence>
<dbReference type="EMBL" id="PDND01000118">
    <property type="protein sequence ID" value="PGH31691.1"/>
    <property type="molecule type" value="Genomic_DNA"/>
</dbReference>
<dbReference type="VEuPathDB" id="FungiDB:EMCG_01336"/>
<dbReference type="PANTHER" id="PTHR38248:SF2">
    <property type="entry name" value="FUNK1 11"/>
    <property type="match status" value="1"/>
</dbReference>
<dbReference type="STRING" id="73230.A0A2B7ZE88"/>
<name>A0A2B7ZE88_9EURO</name>
<dbReference type="Pfam" id="PF17667">
    <property type="entry name" value="Pkinase_fungal"/>
    <property type="match status" value="1"/>
</dbReference>
<accession>A0A2B7ZE88</accession>
<dbReference type="SUPFAM" id="SSF56112">
    <property type="entry name" value="Protein kinase-like (PK-like)"/>
    <property type="match status" value="1"/>
</dbReference>
<organism evidence="3 4">
    <name type="scientific">[Emmonsia] crescens</name>
    <dbReference type="NCBI Taxonomy" id="73230"/>
    <lineage>
        <taxon>Eukaryota</taxon>
        <taxon>Fungi</taxon>
        <taxon>Dikarya</taxon>
        <taxon>Ascomycota</taxon>
        <taxon>Pezizomycotina</taxon>
        <taxon>Eurotiomycetes</taxon>
        <taxon>Eurotiomycetidae</taxon>
        <taxon>Onygenales</taxon>
        <taxon>Ajellomycetaceae</taxon>
        <taxon>Emergomyces</taxon>
    </lineage>
</organism>
<reference evidence="3 4" key="1">
    <citation type="submission" date="2017-10" db="EMBL/GenBank/DDBJ databases">
        <title>Comparative genomics in systemic dimorphic fungi from Ajellomycetaceae.</title>
        <authorList>
            <person name="Munoz J.F."/>
            <person name="Mcewen J.G."/>
            <person name="Clay O.K."/>
            <person name="Cuomo C.A."/>
        </authorList>
    </citation>
    <scope>NUCLEOTIDE SEQUENCE [LARGE SCALE GENOMIC DNA]</scope>
    <source>
        <strain evidence="3 4">UAMH4076</strain>
    </source>
</reference>
<keyword evidence="4" id="KW-1185">Reference proteome</keyword>
<dbReference type="InterPro" id="IPR040976">
    <property type="entry name" value="Pkinase_fungal"/>
</dbReference>
<gene>
    <name evidence="3" type="ORF">GX50_05531</name>
</gene>
<dbReference type="Proteomes" id="UP000226031">
    <property type="component" value="Unassembled WGS sequence"/>
</dbReference>
<dbReference type="Gene3D" id="1.10.510.10">
    <property type="entry name" value="Transferase(Phosphotransferase) domain 1"/>
    <property type="match status" value="1"/>
</dbReference>
<protein>
    <recommendedName>
        <fullName evidence="2">Fungal-type protein kinase domain-containing protein</fullName>
    </recommendedName>
</protein>